<organism evidence="1 2">
    <name type="scientific">Fusarium culmorum</name>
    <dbReference type="NCBI Taxonomy" id="5516"/>
    <lineage>
        <taxon>Eukaryota</taxon>
        <taxon>Fungi</taxon>
        <taxon>Dikarya</taxon>
        <taxon>Ascomycota</taxon>
        <taxon>Pezizomycotina</taxon>
        <taxon>Sordariomycetes</taxon>
        <taxon>Hypocreomycetidae</taxon>
        <taxon>Hypocreales</taxon>
        <taxon>Nectriaceae</taxon>
        <taxon>Fusarium</taxon>
    </lineage>
</organism>
<dbReference type="EMBL" id="PVEM01000012">
    <property type="protein sequence ID" value="PTD04286.1"/>
    <property type="molecule type" value="Genomic_DNA"/>
</dbReference>
<reference evidence="1 2" key="1">
    <citation type="submission" date="2018-02" db="EMBL/GenBank/DDBJ databases">
        <title>Fusarium culmorum secondary metabolites in fungal-bacterial-plant interactions.</title>
        <authorList>
            <person name="Schmidt R."/>
        </authorList>
    </citation>
    <scope>NUCLEOTIDE SEQUENCE [LARGE SCALE GENOMIC DNA]</scope>
    <source>
        <strain evidence="1 2">PV</strain>
    </source>
</reference>
<comment type="caution">
    <text evidence="1">The sequence shown here is derived from an EMBL/GenBank/DDBJ whole genome shotgun (WGS) entry which is preliminary data.</text>
</comment>
<evidence type="ECO:0000313" key="1">
    <source>
        <dbReference type="EMBL" id="PTD04286.1"/>
    </source>
</evidence>
<proteinExistence type="predicted"/>
<gene>
    <name evidence="1" type="ORF">FCULG_00001906</name>
</gene>
<protein>
    <recommendedName>
        <fullName evidence="3">Fungal N-terminal domain-containing protein</fullName>
    </recommendedName>
</protein>
<dbReference type="OMA" id="LACLEYT"/>
<keyword evidence="2" id="KW-1185">Reference proteome</keyword>
<dbReference type="OrthoDB" id="1577640at2759"/>
<name>A0A2T4GL33_FUSCU</name>
<accession>A0A2T4GL33</accession>
<dbReference type="AlphaFoldDB" id="A0A2T4GL33"/>
<dbReference type="Proteomes" id="UP000241587">
    <property type="component" value="Unassembled WGS sequence"/>
</dbReference>
<sequence>MGDALGVAGSAVGIVSLGLQLCQGLVTYINAIKGRKEEIQDSVQEVQRVEVLLKNIKDVLPQLGSTRELNIAIDQKLQLISQEAATNATNQSDQLEALRVQGQQNSDSLTSIVSSSHEFSKVQFRQTQWLVRDNDQKVHGRLKMMDTSLSSIARDSGVTVAKIEDITQILSSHSESLANMGMTVSQIQRHTHARNISQSYATNSAALGNTLLSEQGPVMDLPSICDCASTLPTSRFSYSFWHLKFDLEVQEQHHRGCELFGIHRNKKRKVAARFPLKVAWFSARMTLACLEYTSGTSTPGYSVRYKNIVPSEHSPVIQTIFEIYGWDRLMPGTRMVQEMESMERRIVSMYRDAVASPYDRDVDDLSHAELKIFYESLRR</sequence>
<evidence type="ECO:0008006" key="3">
    <source>
        <dbReference type="Google" id="ProtNLM"/>
    </source>
</evidence>
<evidence type="ECO:0000313" key="2">
    <source>
        <dbReference type="Proteomes" id="UP000241587"/>
    </source>
</evidence>